<feature type="active site" description="Proton acceptor 1" evidence="4">
    <location>
        <position position="372"/>
    </location>
</feature>
<keyword evidence="6" id="KW-0479">Metal-binding</keyword>
<feature type="binding site" evidence="6">
    <location>
        <position position="375"/>
    </location>
    <ligand>
        <name>Zn(2+)</name>
        <dbReference type="ChEBI" id="CHEBI:29105"/>
        <label>1</label>
        <note>catalytic</note>
    </ligand>
</feature>
<keyword evidence="3 5" id="KW-0325">Glycoprotein</keyword>
<dbReference type="PROSITE" id="PS51257">
    <property type="entry name" value="PROKAR_LIPOPROTEIN"/>
    <property type="match status" value="1"/>
</dbReference>
<proteinExistence type="predicted"/>
<dbReference type="GO" id="GO:0016020">
    <property type="term" value="C:membrane"/>
    <property type="evidence" value="ECO:0007669"/>
    <property type="project" value="InterPro"/>
</dbReference>
<protein>
    <submittedName>
        <fullName evidence="9">Peptidase</fullName>
    </submittedName>
</protein>
<dbReference type="PRINTS" id="PR00791">
    <property type="entry name" value="PEPDIPTASEA"/>
</dbReference>
<dbReference type="Proteomes" id="UP000251889">
    <property type="component" value="Unassembled WGS sequence"/>
</dbReference>
<dbReference type="SUPFAM" id="SSF55486">
    <property type="entry name" value="Metalloproteases ('zincins'), catalytic domain"/>
    <property type="match status" value="1"/>
</dbReference>
<dbReference type="InterPro" id="IPR001548">
    <property type="entry name" value="Peptidase_M2"/>
</dbReference>
<keyword evidence="1" id="KW-0732">Signal</keyword>
<accession>A0A364Y9R2</accession>
<feature type="binding site" evidence="8">
    <location>
        <position position="371"/>
    </location>
    <ligand>
        <name>Zn(2+)</name>
        <dbReference type="ChEBI" id="CHEBI:29105"/>
        <label>2</label>
        <note>catalytic</note>
    </ligand>
</feature>
<dbReference type="GO" id="GO:0008237">
    <property type="term" value="F:metallopeptidase activity"/>
    <property type="evidence" value="ECO:0007669"/>
    <property type="project" value="InterPro"/>
</dbReference>
<evidence type="ECO:0000256" key="2">
    <source>
        <dbReference type="ARBA" id="ARBA00023157"/>
    </source>
</evidence>
<dbReference type="OrthoDB" id="9762795at2"/>
<organism evidence="9 10">
    <name type="scientific">Pseudochryseolinea flava</name>
    <dbReference type="NCBI Taxonomy" id="2059302"/>
    <lineage>
        <taxon>Bacteria</taxon>
        <taxon>Pseudomonadati</taxon>
        <taxon>Bacteroidota</taxon>
        <taxon>Cytophagia</taxon>
        <taxon>Cytophagales</taxon>
        <taxon>Fulvivirgaceae</taxon>
        <taxon>Pseudochryseolinea</taxon>
    </lineage>
</organism>
<feature type="binding site" evidence="8">
    <location>
        <position position="375"/>
    </location>
    <ligand>
        <name>Zn(2+)</name>
        <dbReference type="ChEBI" id="CHEBI:29105"/>
        <label>2</label>
        <note>catalytic</note>
    </ligand>
</feature>
<feature type="active site" description="Proton donor 1" evidence="4">
    <location>
        <position position="502"/>
    </location>
</feature>
<feature type="active site" description="Proton donor 2" evidence="7">
    <location>
        <position position="502"/>
    </location>
</feature>
<evidence type="ECO:0000256" key="4">
    <source>
        <dbReference type="PIRSR" id="PIRSR601548-1"/>
    </source>
</evidence>
<sequence>MKSLLKYFILSGVAVLMSCGKKSEEDANTSYQDRADAYLSAYSAEYKKLYTASGEKSWNLNTKIVDGDTITQREYEEATNKLNHFTGSDANIDSIQNLLAIKEKLTTIQVRQLNQMLFMAGGNPAKAAEIVKALTKENATQTQVLFGFDFKIDGKSVTKNDINDVLTSSSKLTERLKAWNASKEVGVPLKKGLVQLRDLRNKSVQALGYDDFFSYQVSEFGMTREEMTAMTEGFIKEIWPLYRELHTWARYTLAKKYKQPVPEYLPAHWVTNQWGQDWTAMVSVEGLNIDDTLKKKSPEWIVKKGEEFYVSLGFDPLPKSFYEKSSLYPLPADATYKKNNHASAWHVDLDQDVRSLMSIQTNTEWWETTLHELGHIYYYQAYTRPEVPLVLRAGANRAFHEAIGTQIGLASLQKPLLENVKLIPPGTATNDTLKLLSDALQHIVVIPWGAGVMTQFEHDLYSKNLPETEFNKRWWELVKKYQGIVPPTDRDEKYCDACSKTHIIDDAAQYYDYSIAEILLFQFHEHIAKNILKQDVHATNYWGSKEAGAFLKQLTSPGATVDWREHLKATIGSEVSAKPLLNYFAPLMTWLQKENKGRRYTL</sequence>
<feature type="binding site" evidence="8">
    <location>
        <position position="401"/>
    </location>
    <ligand>
        <name>Zn(2+)</name>
        <dbReference type="ChEBI" id="CHEBI:29105"/>
        <label>2</label>
        <note>catalytic</note>
    </ligand>
</feature>
<dbReference type="CDD" id="cd06461">
    <property type="entry name" value="M2_ACE"/>
    <property type="match status" value="1"/>
</dbReference>
<gene>
    <name evidence="9" type="ORF">DQQ10_03595</name>
</gene>
<dbReference type="GO" id="GO:0008241">
    <property type="term" value="F:peptidyl-dipeptidase activity"/>
    <property type="evidence" value="ECO:0007669"/>
    <property type="project" value="InterPro"/>
</dbReference>
<dbReference type="PANTHER" id="PTHR10514">
    <property type="entry name" value="ANGIOTENSIN-CONVERTING ENZYME"/>
    <property type="match status" value="1"/>
</dbReference>
<evidence type="ECO:0000313" key="10">
    <source>
        <dbReference type="Proteomes" id="UP000251889"/>
    </source>
</evidence>
<evidence type="ECO:0000313" key="9">
    <source>
        <dbReference type="EMBL" id="RAW03185.1"/>
    </source>
</evidence>
<evidence type="ECO:0000256" key="8">
    <source>
        <dbReference type="PIRSR" id="PIRSR601548-8"/>
    </source>
</evidence>
<feature type="active site" description="Proton acceptor 2" evidence="7">
    <location>
        <position position="372"/>
    </location>
</feature>
<feature type="binding site" evidence="6">
    <location>
        <position position="371"/>
    </location>
    <ligand>
        <name>Zn(2+)</name>
        <dbReference type="ChEBI" id="CHEBI:29105"/>
        <label>1</label>
        <note>catalytic</note>
    </ligand>
</feature>
<dbReference type="RefSeq" id="WP_112745400.1">
    <property type="nucleotide sequence ID" value="NZ_QMFY01000001.1"/>
</dbReference>
<evidence type="ECO:0000256" key="5">
    <source>
        <dbReference type="PIRSR" id="PIRSR601548-10"/>
    </source>
</evidence>
<dbReference type="PROSITE" id="PS52011">
    <property type="entry name" value="PEPTIDASE_M2"/>
    <property type="match status" value="1"/>
</dbReference>
<comment type="caution">
    <text evidence="9">The sequence shown here is derived from an EMBL/GenBank/DDBJ whole genome shotgun (WGS) entry which is preliminary data.</text>
</comment>
<dbReference type="EMBL" id="QMFY01000001">
    <property type="protein sequence ID" value="RAW03185.1"/>
    <property type="molecule type" value="Genomic_DNA"/>
</dbReference>
<evidence type="ECO:0000256" key="3">
    <source>
        <dbReference type="ARBA" id="ARBA00023180"/>
    </source>
</evidence>
<reference evidence="9 10" key="1">
    <citation type="submission" date="2018-06" db="EMBL/GenBank/DDBJ databases">
        <title>Chryseolinea flavus sp. nov., a member of the phylum Bacteroidetes isolated from soil.</title>
        <authorList>
            <person name="Li Y."/>
            <person name="Wang J."/>
        </authorList>
    </citation>
    <scope>NUCLEOTIDE SEQUENCE [LARGE SCALE GENOMIC DNA]</scope>
    <source>
        <strain evidence="9 10">SDU1-6</strain>
    </source>
</reference>
<dbReference type="Gene3D" id="1.10.1370.30">
    <property type="match status" value="1"/>
</dbReference>
<evidence type="ECO:0000256" key="6">
    <source>
        <dbReference type="PIRSR" id="PIRSR601548-3"/>
    </source>
</evidence>
<dbReference type="Pfam" id="PF01401">
    <property type="entry name" value="Peptidase_M2"/>
    <property type="match status" value="1"/>
</dbReference>
<evidence type="ECO:0000256" key="7">
    <source>
        <dbReference type="PIRSR" id="PIRSR601548-6"/>
    </source>
</evidence>
<name>A0A364Y9R2_9BACT</name>
<feature type="binding site" evidence="6">
    <location>
        <position position="401"/>
    </location>
    <ligand>
        <name>Zn(2+)</name>
        <dbReference type="ChEBI" id="CHEBI:29105"/>
        <label>1</label>
        <note>catalytic</note>
    </ligand>
</feature>
<keyword evidence="2" id="KW-1015">Disulfide bond</keyword>
<keyword evidence="6" id="KW-0862">Zinc</keyword>
<evidence type="ECO:0000256" key="1">
    <source>
        <dbReference type="ARBA" id="ARBA00022729"/>
    </source>
</evidence>
<dbReference type="AlphaFoldDB" id="A0A364Y9R2"/>
<dbReference type="PANTHER" id="PTHR10514:SF27">
    <property type="entry name" value="ANGIOTENSIN-CONVERTING ENZYME"/>
    <property type="match status" value="1"/>
</dbReference>
<dbReference type="GO" id="GO:0006508">
    <property type="term" value="P:proteolysis"/>
    <property type="evidence" value="ECO:0007669"/>
    <property type="project" value="InterPro"/>
</dbReference>
<feature type="glycosylation site" description="N-linked (GlcNAc...) (complex) asparagine" evidence="5">
    <location>
        <position position="80"/>
    </location>
</feature>
<keyword evidence="10" id="KW-1185">Reference proteome</keyword>